<dbReference type="PROSITE" id="PS51352">
    <property type="entry name" value="THIOREDOXIN_2"/>
    <property type="match status" value="1"/>
</dbReference>
<protein>
    <recommendedName>
        <fullName evidence="1">Thioredoxin domain-containing protein</fullName>
    </recommendedName>
</protein>
<dbReference type="OrthoDB" id="1134224at2"/>
<reference evidence="3" key="1">
    <citation type="submission" date="2017-11" db="EMBL/GenBank/DDBJ databases">
        <authorList>
            <person name="Duchaud E."/>
        </authorList>
    </citation>
    <scope>NUCLEOTIDE SEQUENCE [LARGE SCALE GENOMIC DNA]</scope>
    <source>
        <strain evidence="3">Tenacibaculum sp. TNO020</strain>
    </source>
</reference>
<organism evidence="2 3">
    <name type="scientific">Tenacibaculum piscium</name>
    <dbReference type="NCBI Taxonomy" id="1458515"/>
    <lineage>
        <taxon>Bacteria</taxon>
        <taxon>Pseudomonadati</taxon>
        <taxon>Bacteroidota</taxon>
        <taxon>Flavobacteriia</taxon>
        <taxon>Flavobacteriales</taxon>
        <taxon>Flavobacteriaceae</taxon>
        <taxon>Tenacibaculum</taxon>
    </lineage>
</organism>
<gene>
    <name evidence="2" type="ORF">TNO020_40180</name>
</gene>
<evidence type="ECO:0000313" key="2">
    <source>
        <dbReference type="EMBL" id="SOS74961.1"/>
    </source>
</evidence>
<sequence>MNKIVLILTLLLATQGFSQKRIYYKDIVEECISTASNDAAMLDDVVYNCIKDKYISNYNFTSIKGETISTDAIDTPIVLLAAATWCAPCWGEIPALNKMVEKYDGKVTFIMLFSDLEKGVTRMAEKLDKRIFLVPSKEKLENRSSLKVAGFIHKLDYPSAYLITDNKRILDFKRGALSPTKKMGWDEVNKINEQELDEFIKAVIK</sequence>
<dbReference type="AlphaFoldDB" id="A0A2H1YHU8"/>
<dbReference type="SUPFAM" id="SSF52833">
    <property type="entry name" value="Thioredoxin-like"/>
    <property type="match status" value="1"/>
</dbReference>
<keyword evidence="3" id="KW-1185">Reference proteome</keyword>
<evidence type="ECO:0000259" key="1">
    <source>
        <dbReference type="PROSITE" id="PS51352"/>
    </source>
</evidence>
<dbReference type="Gene3D" id="3.40.30.10">
    <property type="entry name" value="Glutaredoxin"/>
    <property type="match status" value="1"/>
</dbReference>
<dbReference type="Proteomes" id="UP000234211">
    <property type="component" value="Unassembled WGS sequence"/>
</dbReference>
<proteinExistence type="predicted"/>
<dbReference type="InterPro" id="IPR013766">
    <property type="entry name" value="Thioredoxin_domain"/>
</dbReference>
<name>A0A2H1YHU8_9FLAO</name>
<dbReference type="InterPro" id="IPR036249">
    <property type="entry name" value="Thioredoxin-like_sf"/>
</dbReference>
<evidence type="ECO:0000313" key="3">
    <source>
        <dbReference type="Proteomes" id="UP000234211"/>
    </source>
</evidence>
<dbReference type="EMBL" id="OENF01000034">
    <property type="protein sequence ID" value="SOS74961.1"/>
    <property type="molecule type" value="Genomic_DNA"/>
</dbReference>
<accession>A0A2H1YHU8</accession>
<feature type="domain" description="Thioredoxin" evidence="1">
    <location>
        <begin position="49"/>
        <end position="205"/>
    </location>
</feature>
<dbReference type="RefSeq" id="WP_101917539.1">
    <property type="nucleotide sequence ID" value="NZ_JAFMUR010000006.1"/>
</dbReference>
<dbReference type="GeneID" id="86943169"/>